<name>A0AAE0K6I0_9PEZI</name>
<feature type="compositionally biased region" description="Acidic residues" evidence="1">
    <location>
        <begin position="650"/>
        <end position="697"/>
    </location>
</feature>
<dbReference type="Proteomes" id="UP001285441">
    <property type="component" value="Unassembled WGS sequence"/>
</dbReference>
<feature type="region of interest" description="Disordered" evidence="1">
    <location>
        <begin position="95"/>
        <end position="148"/>
    </location>
</feature>
<feature type="region of interest" description="Disordered" evidence="1">
    <location>
        <begin position="254"/>
        <end position="360"/>
    </location>
</feature>
<dbReference type="AlphaFoldDB" id="A0AAE0K6I0"/>
<feature type="region of interest" description="Disordered" evidence="1">
    <location>
        <begin position="627"/>
        <end position="697"/>
    </location>
</feature>
<feature type="domain" description="C2H2-type" evidence="2">
    <location>
        <begin position="363"/>
        <end position="387"/>
    </location>
</feature>
<evidence type="ECO:0000313" key="4">
    <source>
        <dbReference type="Proteomes" id="UP001285441"/>
    </source>
</evidence>
<accession>A0AAE0K6I0</accession>
<gene>
    <name evidence="3" type="ORF">B0H63DRAFT_454420</name>
</gene>
<reference evidence="3" key="2">
    <citation type="submission" date="2023-06" db="EMBL/GenBank/DDBJ databases">
        <authorList>
            <consortium name="Lawrence Berkeley National Laboratory"/>
            <person name="Haridas S."/>
            <person name="Hensen N."/>
            <person name="Bonometti L."/>
            <person name="Westerberg I."/>
            <person name="Brannstrom I.O."/>
            <person name="Guillou S."/>
            <person name="Cros-Aarteil S."/>
            <person name="Calhoun S."/>
            <person name="Kuo A."/>
            <person name="Mondo S."/>
            <person name="Pangilinan J."/>
            <person name="Riley R."/>
            <person name="LaButti K."/>
            <person name="Andreopoulos B."/>
            <person name="Lipzen A."/>
            <person name="Chen C."/>
            <person name="Yanf M."/>
            <person name="Daum C."/>
            <person name="Ng V."/>
            <person name="Clum A."/>
            <person name="Steindorff A."/>
            <person name="Ohm R."/>
            <person name="Martin F."/>
            <person name="Silar P."/>
            <person name="Natvig D."/>
            <person name="Lalanne C."/>
            <person name="Gautier V."/>
            <person name="Ament-velasquez S.L."/>
            <person name="Kruys A."/>
            <person name="Hutchinson M.I."/>
            <person name="Powell A.J."/>
            <person name="Barry K."/>
            <person name="Miller A.N."/>
            <person name="Grigoriev I.V."/>
            <person name="Debuchy R."/>
            <person name="Gladieux P."/>
            <person name="Thoren M.H."/>
            <person name="Johannesson H."/>
        </authorList>
    </citation>
    <scope>NUCLEOTIDE SEQUENCE</scope>
    <source>
        <strain evidence="3">CBS 232.78</strain>
    </source>
</reference>
<keyword evidence="4" id="KW-1185">Reference proteome</keyword>
<feature type="compositionally biased region" description="Polar residues" evidence="1">
    <location>
        <begin position="437"/>
        <end position="449"/>
    </location>
</feature>
<feature type="domain" description="C2H2-type" evidence="2">
    <location>
        <begin position="392"/>
        <end position="419"/>
    </location>
</feature>
<dbReference type="InterPro" id="IPR013087">
    <property type="entry name" value="Znf_C2H2_type"/>
</dbReference>
<dbReference type="SMART" id="SM00355">
    <property type="entry name" value="ZnF_C2H2"/>
    <property type="match status" value="3"/>
</dbReference>
<protein>
    <recommendedName>
        <fullName evidence="2">C2H2-type domain-containing protein</fullName>
    </recommendedName>
</protein>
<dbReference type="PANTHER" id="PTHR23225:SF2">
    <property type="entry name" value="AT09679P-RELATED"/>
    <property type="match status" value="1"/>
</dbReference>
<evidence type="ECO:0000313" key="3">
    <source>
        <dbReference type="EMBL" id="KAK3370220.1"/>
    </source>
</evidence>
<feature type="region of interest" description="Disordered" evidence="1">
    <location>
        <begin position="437"/>
        <end position="461"/>
    </location>
</feature>
<dbReference type="PANTHER" id="PTHR23225">
    <property type="entry name" value="ZINC FINGER PROTEIN"/>
    <property type="match status" value="1"/>
</dbReference>
<comment type="caution">
    <text evidence="3">The sequence shown here is derived from an EMBL/GenBank/DDBJ whole genome shotgun (WGS) entry which is preliminary data.</text>
</comment>
<organism evidence="3 4">
    <name type="scientific">Podospora didyma</name>
    <dbReference type="NCBI Taxonomy" id="330526"/>
    <lineage>
        <taxon>Eukaryota</taxon>
        <taxon>Fungi</taxon>
        <taxon>Dikarya</taxon>
        <taxon>Ascomycota</taxon>
        <taxon>Pezizomycotina</taxon>
        <taxon>Sordariomycetes</taxon>
        <taxon>Sordariomycetidae</taxon>
        <taxon>Sordariales</taxon>
        <taxon>Podosporaceae</taxon>
        <taxon>Podospora</taxon>
    </lineage>
</organism>
<sequence>MATYVFSDAPYPSYIEDMAYQHSPFARTEDVFMDVSLSGFIDPNLQSQSPTPSFPSKWEPPQVQRYLKENQTTTFFHADVPSQVTASRGCMRSAVGIPPVPPPSQSARYASPISSIEQSSSSSGSVRSPPADTESFYDSNFPGTPPDTTLLSPFQQHNSFDWNINANALQFTSMGPAEGYVNPIDVNPSQQLEYCDSESGLPDFNFPSRGNSFESYTSGASLAEGEPAHNQITLDLRTKRVASPDEMPPAKAEIEASGHYLPPAQGSSEEEWDSDKDPVPHAPKRPIEDDDSEYQPSKRPRPSRTPARRPAPKSKHAAAVTMQLPNAPAPPPAKKGSKSSFNSVSQSTPKALPPSPGSAKGIVSCVECTQPQHFKDQVSLDNHIKKHHTRAFICVFNFAGCDSTFASKNEWKRHVLSQHLLLNYWLCQEGICGKQGNASHGVPSSTSSKAKSRGGDGVANLPNGAVFNRKDLYTQHLRRMHTPPQIKKSLKQAASKKAADDDAAAAATGPSNNSIKADWEEHVRSLQQGAVKDRCKLPETMQCPASGCDLAFHGADAWDQRMEHVARHLERAAAGKEVRVVFGGPGDPTLIQWAARADVAIIKKVAPSAARPNGWELNNPLKAGTPRGSAAVALSSRPVNPPPAVLVAEESLDEEEQEEEEQQDEIVVSGEEEDGDDDDNEEDDLRDAEGEEDDEEC</sequence>
<feature type="compositionally biased region" description="Polar residues" evidence="1">
    <location>
        <begin position="136"/>
        <end position="148"/>
    </location>
</feature>
<feature type="domain" description="C2H2-type" evidence="2">
    <location>
        <begin position="541"/>
        <end position="568"/>
    </location>
</feature>
<proteinExistence type="predicted"/>
<feature type="compositionally biased region" description="Low complexity" evidence="1">
    <location>
        <begin position="111"/>
        <end position="130"/>
    </location>
</feature>
<dbReference type="Gene3D" id="3.30.160.60">
    <property type="entry name" value="Classic Zinc Finger"/>
    <property type="match status" value="1"/>
</dbReference>
<feature type="compositionally biased region" description="Basic residues" evidence="1">
    <location>
        <begin position="298"/>
        <end position="316"/>
    </location>
</feature>
<dbReference type="GO" id="GO:0003700">
    <property type="term" value="F:DNA-binding transcription factor activity"/>
    <property type="evidence" value="ECO:0007669"/>
    <property type="project" value="InterPro"/>
</dbReference>
<feature type="region of interest" description="Disordered" evidence="1">
    <location>
        <begin position="481"/>
        <end position="517"/>
    </location>
</feature>
<dbReference type="InterPro" id="IPR039970">
    <property type="entry name" value="TF_Grauzone"/>
</dbReference>
<dbReference type="EMBL" id="JAULSW010000009">
    <property type="protein sequence ID" value="KAK3370220.1"/>
    <property type="molecule type" value="Genomic_DNA"/>
</dbReference>
<evidence type="ECO:0000259" key="2">
    <source>
        <dbReference type="SMART" id="SM00355"/>
    </source>
</evidence>
<reference evidence="3" key="1">
    <citation type="journal article" date="2023" name="Mol. Phylogenet. Evol.">
        <title>Genome-scale phylogeny and comparative genomics of the fungal order Sordariales.</title>
        <authorList>
            <person name="Hensen N."/>
            <person name="Bonometti L."/>
            <person name="Westerberg I."/>
            <person name="Brannstrom I.O."/>
            <person name="Guillou S."/>
            <person name="Cros-Aarteil S."/>
            <person name="Calhoun S."/>
            <person name="Haridas S."/>
            <person name="Kuo A."/>
            <person name="Mondo S."/>
            <person name="Pangilinan J."/>
            <person name="Riley R."/>
            <person name="LaButti K."/>
            <person name="Andreopoulos B."/>
            <person name="Lipzen A."/>
            <person name="Chen C."/>
            <person name="Yan M."/>
            <person name="Daum C."/>
            <person name="Ng V."/>
            <person name="Clum A."/>
            <person name="Steindorff A."/>
            <person name="Ohm R.A."/>
            <person name="Martin F."/>
            <person name="Silar P."/>
            <person name="Natvig D.O."/>
            <person name="Lalanne C."/>
            <person name="Gautier V."/>
            <person name="Ament-Velasquez S.L."/>
            <person name="Kruys A."/>
            <person name="Hutchinson M.I."/>
            <person name="Powell A.J."/>
            <person name="Barry K."/>
            <person name="Miller A.N."/>
            <person name="Grigoriev I.V."/>
            <person name="Debuchy R."/>
            <person name="Gladieux P."/>
            <person name="Hiltunen Thoren M."/>
            <person name="Johannesson H."/>
        </authorList>
    </citation>
    <scope>NUCLEOTIDE SEQUENCE</scope>
    <source>
        <strain evidence="3">CBS 232.78</strain>
    </source>
</reference>
<evidence type="ECO:0000256" key="1">
    <source>
        <dbReference type="SAM" id="MobiDB-lite"/>
    </source>
</evidence>